<evidence type="ECO:0000313" key="5">
    <source>
        <dbReference type="Proteomes" id="UP000245697"/>
    </source>
</evidence>
<dbReference type="InterPro" id="IPR011013">
    <property type="entry name" value="Gal_mutarotase_sf_dom"/>
</dbReference>
<evidence type="ECO:0000259" key="2">
    <source>
        <dbReference type="Pfam" id="PF00723"/>
    </source>
</evidence>
<dbReference type="AlphaFoldDB" id="A0A316F1V3"/>
<dbReference type="Pfam" id="PF00723">
    <property type="entry name" value="Glyco_hydro_15"/>
    <property type="match status" value="1"/>
</dbReference>
<dbReference type="InterPro" id="IPR011613">
    <property type="entry name" value="GH15-like"/>
</dbReference>
<dbReference type="Gene3D" id="1.50.10.10">
    <property type="match status" value="1"/>
</dbReference>
<evidence type="ECO:0000256" key="1">
    <source>
        <dbReference type="SAM" id="SignalP"/>
    </source>
</evidence>
<feature type="chain" id="PRO_5039048080" evidence="1">
    <location>
        <begin position="25"/>
        <end position="722"/>
    </location>
</feature>
<organism evidence="4 5">
    <name type="scientific">Actinoplanes xinjiangensis</name>
    <dbReference type="NCBI Taxonomy" id="512350"/>
    <lineage>
        <taxon>Bacteria</taxon>
        <taxon>Bacillati</taxon>
        <taxon>Actinomycetota</taxon>
        <taxon>Actinomycetes</taxon>
        <taxon>Micromonosporales</taxon>
        <taxon>Micromonosporaceae</taxon>
        <taxon>Actinoplanes</taxon>
    </lineage>
</organism>
<dbReference type="RefSeq" id="WP_109602845.1">
    <property type="nucleotide sequence ID" value="NZ_BONA01000106.1"/>
</dbReference>
<feature type="signal peptide" evidence="1">
    <location>
        <begin position="1"/>
        <end position="24"/>
    </location>
</feature>
<dbReference type="GO" id="GO:0004553">
    <property type="term" value="F:hydrolase activity, hydrolyzing O-glycosyl compounds"/>
    <property type="evidence" value="ECO:0007669"/>
    <property type="project" value="TreeGrafter"/>
</dbReference>
<evidence type="ECO:0000313" key="4">
    <source>
        <dbReference type="EMBL" id="PWK29787.1"/>
    </source>
</evidence>
<sequence>MAYRRIGSVLLAAVLTFTPAGVPAAGAVTGPAPGGPGVDQPYLPADKTGFLTSADTRSTVWATVQRAGGLGEVFYPDLGTPSVRALQFVVTGPGGYAVRAEQADVTTELTGTRSLSYRQTLAERSGRWRLTVSWTTDPRSAVVLAALRFTTRGDRPLRLHVVHDPALAGTRGDDSGRTEGRALIAADGDVAAALAAAPAFTATSSGYAGVNDGWTDLLADGRMDHRYAAAAPGSLVQTAETALTGRPGHRDATLALGFAASGEAARGVTRDALHHGFPRISREYAHGWSRYLDGLDRPPPGTDHRLWRVSAMVLAAAEDKTHRGAYVAAPAAPWAFGRDDPSGPYHLVWARDLYQIATGLLAAGDRAGANRALDHLFAVQQRPDGSFPQNARLDGTPVWDGLQLDEVALPIVLAHQLGRTDPRTRAGVRRAADFLIGFERDGNRAPWTPQDRWENQSGYSPATIAAAIAGLVCAADMARTGGDVAAQRRYLAAADAWQSRVRGWTVTTTGPYSARPYFLRLTKDGQPDRGTTYDIGDSGPAGVDQRRVVDPGFLELVRLGVLPAGDPAVRNSLTVVDRQLGVPTRRGLFWYRASFDGYGEKADGSQWDYPLPAGSGITRGRAWPLLNGERGEYLIAAGEPAAAREQLAVMARAAGPGLLLPEQVWDRRPPYAEPGTPTTSATPLTWTHAQYLRLARNIAEGRVTERPAVVAERYLPRAQRSQ</sequence>
<name>A0A316F1V3_9ACTN</name>
<dbReference type="Pfam" id="PF09137">
    <property type="entry name" value="Glucodextran_N"/>
    <property type="match status" value="1"/>
</dbReference>
<dbReference type="GO" id="GO:0005975">
    <property type="term" value="P:carbohydrate metabolic process"/>
    <property type="evidence" value="ECO:0007669"/>
    <property type="project" value="InterPro"/>
</dbReference>
<dbReference type="EMBL" id="QGGR01000043">
    <property type="protein sequence ID" value="PWK29787.1"/>
    <property type="molecule type" value="Genomic_DNA"/>
</dbReference>
<dbReference type="InterPro" id="IPR014718">
    <property type="entry name" value="GH-type_carb-bd"/>
</dbReference>
<dbReference type="InterPro" id="IPR012341">
    <property type="entry name" value="6hp_glycosidase-like_sf"/>
</dbReference>
<dbReference type="Gene3D" id="2.70.98.10">
    <property type="match status" value="1"/>
</dbReference>
<feature type="domain" description="GH15-like" evidence="2">
    <location>
        <begin position="387"/>
        <end position="695"/>
    </location>
</feature>
<keyword evidence="1" id="KW-0732">Signal</keyword>
<dbReference type="SUPFAM" id="SSF74650">
    <property type="entry name" value="Galactose mutarotase-like"/>
    <property type="match status" value="1"/>
</dbReference>
<accession>A0A316F1V3</accession>
<dbReference type="PANTHER" id="PTHR31616">
    <property type="entry name" value="TREHALASE"/>
    <property type="match status" value="1"/>
</dbReference>
<gene>
    <name evidence="4" type="ORF">BC793_14310</name>
</gene>
<dbReference type="OrthoDB" id="9806081at2"/>
<dbReference type="InterPro" id="IPR008928">
    <property type="entry name" value="6-hairpin_glycosidase_sf"/>
</dbReference>
<feature type="domain" description="Glucodextranase N-terminal" evidence="3">
    <location>
        <begin position="32"/>
        <end position="292"/>
    </location>
</feature>
<dbReference type="PANTHER" id="PTHR31616:SF0">
    <property type="entry name" value="GLUCAN 1,4-ALPHA-GLUCOSIDASE"/>
    <property type="match status" value="1"/>
</dbReference>
<protein>
    <submittedName>
        <fullName evidence="4">Glucoamylase</fullName>
    </submittedName>
</protein>
<dbReference type="GO" id="GO:0030246">
    <property type="term" value="F:carbohydrate binding"/>
    <property type="evidence" value="ECO:0007669"/>
    <property type="project" value="InterPro"/>
</dbReference>
<keyword evidence="5" id="KW-1185">Reference proteome</keyword>
<proteinExistence type="predicted"/>
<evidence type="ECO:0000259" key="3">
    <source>
        <dbReference type="Pfam" id="PF09137"/>
    </source>
</evidence>
<dbReference type="Proteomes" id="UP000245697">
    <property type="component" value="Unassembled WGS sequence"/>
</dbReference>
<reference evidence="4 5" key="1">
    <citation type="submission" date="2018-05" db="EMBL/GenBank/DDBJ databases">
        <title>Genomic Encyclopedia of Archaeal and Bacterial Type Strains, Phase II (KMG-II): from individual species to whole genera.</title>
        <authorList>
            <person name="Goeker M."/>
        </authorList>
    </citation>
    <scope>NUCLEOTIDE SEQUENCE [LARGE SCALE GENOMIC DNA]</scope>
    <source>
        <strain evidence="4 5">DSM 45184</strain>
    </source>
</reference>
<dbReference type="InterPro" id="IPR015220">
    <property type="entry name" value="Glucodextranase_N"/>
</dbReference>
<comment type="caution">
    <text evidence="4">The sequence shown here is derived from an EMBL/GenBank/DDBJ whole genome shotgun (WGS) entry which is preliminary data.</text>
</comment>
<dbReference type="GO" id="GO:0016757">
    <property type="term" value="F:glycosyltransferase activity"/>
    <property type="evidence" value="ECO:0007669"/>
    <property type="project" value="UniProtKB-ARBA"/>
</dbReference>
<dbReference type="SUPFAM" id="SSF48208">
    <property type="entry name" value="Six-hairpin glycosidases"/>
    <property type="match status" value="1"/>
</dbReference>